<reference evidence="5" key="1">
    <citation type="submission" date="2021-01" db="EMBL/GenBank/DDBJ databases">
        <authorList>
            <person name="Corre E."/>
            <person name="Pelletier E."/>
            <person name="Niang G."/>
            <person name="Scheremetjew M."/>
            <person name="Finn R."/>
            <person name="Kale V."/>
            <person name="Holt S."/>
            <person name="Cochrane G."/>
            <person name="Meng A."/>
            <person name="Brown T."/>
            <person name="Cohen L."/>
        </authorList>
    </citation>
    <scope>NUCLEOTIDE SEQUENCE</scope>
    <source>
        <strain evidence="5">10249 10 AB</strain>
    </source>
</reference>
<protein>
    <recommendedName>
        <fullName evidence="6">30S ribosomal protein S16</fullName>
    </recommendedName>
</protein>
<sequence length="104" mass="11922">MVVRLRLQRFGRTHAPFYRMVAANAKAPRDGKFLEIVGTYNPLANKDGMKEIRLKEDRLKYWLGAGAQPSDRVAWILGKFGILPPPPTRFNPEKSKVRREEGTK</sequence>
<feature type="compositionally biased region" description="Basic and acidic residues" evidence="4">
    <location>
        <begin position="91"/>
        <end position="104"/>
    </location>
</feature>
<dbReference type="Pfam" id="PF00886">
    <property type="entry name" value="Ribosomal_S16"/>
    <property type="match status" value="1"/>
</dbReference>
<evidence type="ECO:0000313" key="5">
    <source>
        <dbReference type="EMBL" id="CAE0718719.1"/>
    </source>
</evidence>
<dbReference type="HAMAP" id="MF_00385">
    <property type="entry name" value="Ribosomal_bS16"/>
    <property type="match status" value="1"/>
</dbReference>
<dbReference type="SUPFAM" id="SSF54565">
    <property type="entry name" value="Ribosomal protein S16"/>
    <property type="match status" value="1"/>
</dbReference>
<feature type="region of interest" description="Disordered" evidence="4">
    <location>
        <begin position="85"/>
        <end position="104"/>
    </location>
</feature>
<dbReference type="EMBL" id="HBIX01015787">
    <property type="protein sequence ID" value="CAE0718719.1"/>
    <property type="molecule type" value="Transcribed_RNA"/>
</dbReference>
<dbReference type="GO" id="GO:0032543">
    <property type="term" value="P:mitochondrial translation"/>
    <property type="evidence" value="ECO:0007669"/>
    <property type="project" value="TreeGrafter"/>
</dbReference>
<dbReference type="GO" id="GO:0015935">
    <property type="term" value="C:small ribosomal subunit"/>
    <property type="evidence" value="ECO:0007669"/>
    <property type="project" value="TreeGrafter"/>
</dbReference>
<dbReference type="InterPro" id="IPR000307">
    <property type="entry name" value="Ribosomal_bS16"/>
</dbReference>
<evidence type="ECO:0000256" key="4">
    <source>
        <dbReference type="SAM" id="MobiDB-lite"/>
    </source>
</evidence>
<evidence type="ECO:0000256" key="3">
    <source>
        <dbReference type="ARBA" id="ARBA00023274"/>
    </source>
</evidence>
<dbReference type="InterPro" id="IPR023803">
    <property type="entry name" value="Ribosomal_bS16_dom_sf"/>
</dbReference>
<name>A0A7S4AKA9_9STRA</name>
<accession>A0A7S4AKA9</accession>
<dbReference type="GO" id="GO:0005739">
    <property type="term" value="C:mitochondrion"/>
    <property type="evidence" value="ECO:0007669"/>
    <property type="project" value="GOC"/>
</dbReference>
<dbReference type="PANTHER" id="PTHR12919">
    <property type="entry name" value="30S RIBOSOMAL PROTEIN S16"/>
    <property type="match status" value="1"/>
</dbReference>
<dbReference type="NCBIfam" id="TIGR00002">
    <property type="entry name" value="S16"/>
    <property type="match status" value="1"/>
</dbReference>
<dbReference type="PANTHER" id="PTHR12919:SF20">
    <property type="entry name" value="SMALL RIBOSOMAL SUBUNIT PROTEIN BS16M"/>
    <property type="match status" value="1"/>
</dbReference>
<evidence type="ECO:0000256" key="1">
    <source>
        <dbReference type="ARBA" id="ARBA00006668"/>
    </source>
</evidence>
<proteinExistence type="inferred from homology"/>
<evidence type="ECO:0000256" key="2">
    <source>
        <dbReference type="ARBA" id="ARBA00022980"/>
    </source>
</evidence>
<keyword evidence="3" id="KW-0687">Ribonucleoprotein</keyword>
<gene>
    <name evidence="5" type="ORF">PAUS00366_LOCUS11473</name>
</gene>
<keyword evidence="2" id="KW-0689">Ribosomal protein</keyword>
<evidence type="ECO:0008006" key="6">
    <source>
        <dbReference type="Google" id="ProtNLM"/>
    </source>
</evidence>
<comment type="similarity">
    <text evidence="1">Belongs to the bacterial ribosomal protein bS16 family.</text>
</comment>
<organism evidence="5">
    <name type="scientific">Pseudo-nitzschia australis</name>
    <dbReference type="NCBI Taxonomy" id="44445"/>
    <lineage>
        <taxon>Eukaryota</taxon>
        <taxon>Sar</taxon>
        <taxon>Stramenopiles</taxon>
        <taxon>Ochrophyta</taxon>
        <taxon>Bacillariophyta</taxon>
        <taxon>Bacillariophyceae</taxon>
        <taxon>Bacillariophycidae</taxon>
        <taxon>Bacillariales</taxon>
        <taxon>Bacillariaceae</taxon>
        <taxon>Pseudo-nitzschia</taxon>
    </lineage>
</organism>
<dbReference type="Gene3D" id="3.30.1320.10">
    <property type="match status" value="1"/>
</dbReference>
<dbReference type="AlphaFoldDB" id="A0A7S4AKA9"/>
<dbReference type="GO" id="GO:0003735">
    <property type="term" value="F:structural constituent of ribosome"/>
    <property type="evidence" value="ECO:0007669"/>
    <property type="project" value="InterPro"/>
</dbReference>